<dbReference type="AlphaFoldDB" id="A0A9N8J090"/>
<dbReference type="EMBL" id="CAIJDE010000034">
    <property type="protein sequence ID" value="CAC9973839.1"/>
    <property type="molecule type" value="Genomic_DNA"/>
</dbReference>
<comment type="caution">
    <text evidence="1">The sequence shown here is derived from an EMBL/GenBank/DDBJ whole genome shotgun (WGS) entry which is preliminary data.</text>
</comment>
<evidence type="ECO:0000313" key="1">
    <source>
        <dbReference type="EMBL" id="CAC9973839.1"/>
    </source>
</evidence>
<protein>
    <submittedName>
        <fullName evidence="1">Uncharacterized protein</fullName>
    </submittedName>
</protein>
<evidence type="ECO:0000313" key="2">
    <source>
        <dbReference type="Proteomes" id="UP000533639"/>
    </source>
</evidence>
<name>A0A9N8J090_9FLAO</name>
<organism evidence="1 2">
    <name type="scientific">Flavobacterium panici</name>
    <dbReference type="NCBI Taxonomy" id="2654843"/>
    <lineage>
        <taxon>Bacteria</taxon>
        <taxon>Pseudomonadati</taxon>
        <taxon>Bacteroidota</taxon>
        <taxon>Flavobacteriia</taxon>
        <taxon>Flavobacteriales</taxon>
        <taxon>Flavobacteriaceae</taxon>
        <taxon>Flavobacterium</taxon>
    </lineage>
</organism>
<reference evidence="1 2" key="1">
    <citation type="submission" date="2020-06" db="EMBL/GenBank/DDBJ databases">
        <authorList>
            <person name="Criscuolo A."/>
        </authorList>
    </citation>
    <scope>NUCLEOTIDE SEQUENCE [LARGE SCALE GENOMIC DNA]</scope>
    <source>
        <strain evidence="1">PXU-55</strain>
    </source>
</reference>
<dbReference type="RefSeq" id="WP_165590685.1">
    <property type="nucleotide sequence ID" value="NZ_CAIJDE010000034.1"/>
</dbReference>
<gene>
    <name evidence="1" type="ORF">FLAPXU55_01528</name>
</gene>
<accession>A0A9N8J090</accession>
<keyword evidence="2" id="KW-1185">Reference proteome</keyword>
<sequence>MLKNILNLEGTQEISASEQKTIIDIFSKEISSKCDANSIIVYDDCTEFFSELN</sequence>
<dbReference type="Proteomes" id="UP000533639">
    <property type="component" value="Unassembled WGS sequence"/>
</dbReference>
<proteinExistence type="predicted"/>